<dbReference type="AlphaFoldDB" id="A0A6L5XDQ4"/>
<protein>
    <submittedName>
        <fullName evidence="2">Peptidase M15</fullName>
    </submittedName>
</protein>
<keyword evidence="3" id="KW-1185">Reference proteome</keyword>
<reference evidence="2 3" key="1">
    <citation type="submission" date="2019-08" db="EMBL/GenBank/DDBJ databases">
        <title>In-depth cultivation of the pig gut microbiome towards novel bacterial diversity and tailored functional studies.</title>
        <authorList>
            <person name="Wylensek D."/>
            <person name="Hitch T.C.A."/>
            <person name="Clavel T."/>
        </authorList>
    </citation>
    <scope>NUCLEOTIDE SEQUENCE [LARGE SCALE GENOMIC DNA]</scope>
    <source>
        <strain evidence="2 3">Oil-RF-744-WCA-WT-10</strain>
    </source>
</reference>
<accession>A0A6L5XDQ4</accession>
<feature type="domain" description="Peptidase M15A C-terminal" evidence="1">
    <location>
        <begin position="2"/>
        <end position="92"/>
    </location>
</feature>
<dbReference type="SUPFAM" id="SSF55166">
    <property type="entry name" value="Hedgehog/DD-peptidase"/>
    <property type="match status" value="1"/>
</dbReference>
<evidence type="ECO:0000313" key="2">
    <source>
        <dbReference type="EMBL" id="MSS16772.1"/>
    </source>
</evidence>
<sequence>MKHFSMRELTSSATAKRLGIDNEPTEAVKANLTALVEHILDPLREAWGAPIVVTSGYRSPALNKAVHGAAASQHVVGQAADIHTVSDRPEENRKLLDLLVKLGLPFDQVINEYPNKKMQPDWIHVSYSPRHRRNKLTCIGGKYIAGLNG</sequence>
<dbReference type="Gene3D" id="3.30.1380.10">
    <property type="match status" value="1"/>
</dbReference>
<evidence type="ECO:0000259" key="1">
    <source>
        <dbReference type="Pfam" id="PF08291"/>
    </source>
</evidence>
<dbReference type="RefSeq" id="WP_154328236.1">
    <property type="nucleotide sequence ID" value="NZ_CP045696.1"/>
</dbReference>
<comment type="caution">
    <text evidence="2">The sequence shown here is derived from an EMBL/GenBank/DDBJ whole genome shotgun (WGS) entry which is preliminary data.</text>
</comment>
<dbReference type="InterPro" id="IPR009045">
    <property type="entry name" value="Zn_M74/Hedgehog-like"/>
</dbReference>
<dbReference type="Proteomes" id="UP000483362">
    <property type="component" value="Unassembled WGS sequence"/>
</dbReference>
<dbReference type="InterPro" id="IPR013230">
    <property type="entry name" value="Peptidase_M15A_C"/>
</dbReference>
<gene>
    <name evidence="2" type="ORF">FYJ29_03180</name>
</gene>
<evidence type="ECO:0000313" key="3">
    <source>
        <dbReference type="Proteomes" id="UP000483362"/>
    </source>
</evidence>
<organism evidence="2 3">
    <name type="scientific">Sodaliphilus pleomorphus</name>
    <dbReference type="NCBI Taxonomy" id="2606626"/>
    <lineage>
        <taxon>Bacteria</taxon>
        <taxon>Pseudomonadati</taxon>
        <taxon>Bacteroidota</taxon>
        <taxon>Bacteroidia</taxon>
        <taxon>Bacteroidales</taxon>
        <taxon>Muribaculaceae</taxon>
        <taxon>Sodaliphilus</taxon>
    </lineage>
</organism>
<dbReference type="Pfam" id="PF08291">
    <property type="entry name" value="Peptidase_M15_3"/>
    <property type="match status" value="1"/>
</dbReference>
<proteinExistence type="predicted"/>
<name>A0A6L5XDQ4_9BACT</name>
<dbReference type="EMBL" id="VULT01000004">
    <property type="protein sequence ID" value="MSS16772.1"/>
    <property type="molecule type" value="Genomic_DNA"/>
</dbReference>